<dbReference type="EMBL" id="JADJIB010000004">
    <property type="protein sequence ID" value="MBK7274021.1"/>
    <property type="molecule type" value="Genomic_DNA"/>
</dbReference>
<dbReference type="NCBIfam" id="TIGR01379">
    <property type="entry name" value="thiL"/>
    <property type="match status" value="1"/>
</dbReference>
<dbReference type="SUPFAM" id="SSF55326">
    <property type="entry name" value="PurM N-terminal domain-like"/>
    <property type="match status" value="1"/>
</dbReference>
<evidence type="ECO:0000313" key="4">
    <source>
        <dbReference type="Proteomes" id="UP000726105"/>
    </source>
</evidence>
<dbReference type="InterPro" id="IPR036676">
    <property type="entry name" value="PurM-like_C_sf"/>
</dbReference>
<evidence type="ECO:0000256" key="1">
    <source>
        <dbReference type="HAMAP-Rule" id="MF_02128"/>
    </source>
</evidence>
<feature type="binding site" evidence="1">
    <location>
        <position position="32"/>
    </location>
    <ligand>
        <name>Mg(2+)</name>
        <dbReference type="ChEBI" id="CHEBI:18420"/>
        <label>3</label>
    </ligand>
</feature>
<dbReference type="InterPro" id="IPR006283">
    <property type="entry name" value="ThiL-like"/>
</dbReference>
<feature type="binding site" evidence="1">
    <location>
        <position position="47"/>
    </location>
    <ligand>
        <name>Mg(2+)</name>
        <dbReference type="ChEBI" id="CHEBI:18420"/>
        <label>2</label>
    </ligand>
</feature>
<feature type="binding site" evidence="1">
    <location>
        <position position="32"/>
    </location>
    <ligand>
        <name>Mg(2+)</name>
        <dbReference type="ChEBI" id="CHEBI:18420"/>
        <label>4</label>
    </ligand>
</feature>
<feature type="binding site" evidence="1">
    <location>
        <position position="76"/>
    </location>
    <ligand>
        <name>Mg(2+)</name>
        <dbReference type="ChEBI" id="CHEBI:18420"/>
        <label>4</label>
    </ligand>
</feature>
<name>A0A935IMR5_9MICO</name>
<feature type="binding site" evidence="1">
    <location>
        <position position="45"/>
    </location>
    <ligand>
        <name>Mg(2+)</name>
        <dbReference type="ChEBI" id="CHEBI:18420"/>
        <label>4</label>
    </ligand>
</feature>
<keyword evidence="1" id="KW-0547">Nucleotide-binding</keyword>
<feature type="binding site" evidence="1">
    <location>
        <position position="216"/>
    </location>
    <ligand>
        <name>ATP</name>
        <dbReference type="ChEBI" id="CHEBI:30616"/>
    </ligand>
</feature>
<keyword evidence="1" id="KW-0460">Magnesium</keyword>
<dbReference type="InterPro" id="IPR036921">
    <property type="entry name" value="PurM-like_N_sf"/>
</dbReference>
<feature type="binding site" evidence="1">
    <location>
        <position position="214"/>
    </location>
    <ligand>
        <name>Mg(2+)</name>
        <dbReference type="ChEBI" id="CHEBI:18420"/>
        <label>3</label>
    </ligand>
</feature>
<dbReference type="EC" id="2.7.4.16" evidence="1"/>
<dbReference type="GO" id="GO:0009030">
    <property type="term" value="F:thiamine-phosphate kinase activity"/>
    <property type="evidence" value="ECO:0007669"/>
    <property type="project" value="UniProtKB-UniRule"/>
</dbReference>
<accession>A0A935IMR5</accession>
<feature type="binding site" evidence="1">
    <location>
        <position position="46"/>
    </location>
    <ligand>
        <name>Mg(2+)</name>
        <dbReference type="ChEBI" id="CHEBI:18420"/>
        <label>1</label>
    </ligand>
</feature>
<comment type="caution">
    <text evidence="3">The sequence shown here is derived from an EMBL/GenBank/DDBJ whole genome shotgun (WGS) entry which is preliminary data.</text>
</comment>
<dbReference type="HAMAP" id="MF_02128">
    <property type="entry name" value="TMP_kinase"/>
    <property type="match status" value="1"/>
</dbReference>
<dbReference type="SUPFAM" id="SSF56042">
    <property type="entry name" value="PurM C-terminal domain-like"/>
    <property type="match status" value="1"/>
</dbReference>
<dbReference type="PANTHER" id="PTHR30270:SF0">
    <property type="entry name" value="THIAMINE-MONOPHOSPHATE KINASE"/>
    <property type="match status" value="1"/>
</dbReference>
<proteinExistence type="inferred from homology"/>
<keyword evidence="1 3" id="KW-0418">Kinase</keyword>
<sequence length="311" mass="31267">MTLADLTEEQLLARITPRLPGGPGVLVGPGDDTAVLRCDAATIITTDAAVRGRDWRDDWSTPGDVGAKIVAQNLADVAAMGGRPLGLVVTLLADPATTVAWVEGFADGLGEAARTAGAAVLGGDLSSAPPGTLAVSVTALGTLDGQAPVLRSGACAGDQVAVAGTLGRSAAGLLLLERGRPELDEELVATHRRPQPPLAEGPRAGAAGAAGMLDISDGLLRDGARIASASGVALDLSREALAPYAARLAPAVGADDAWECVLGGGEEHSLLACFAGPVPAGWTVIGMVRTGAGVLLDGIPQAPRGWDHFRR</sequence>
<dbReference type="Gene3D" id="3.30.1330.10">
    <property type="entry name" value="PurM-like, N-terminal domain"/>
    <property type="match status" value="1"/>
</dbReference>
<feature type="binding site" evidence="1">
    <location>
        <position position="76"/>
    </location>
    <ligand>
        <name>Mg(2+)</name>
        <dbReference type="ChEBI" id="CHEBI:18420"/>
        <label>3</label>
    </ligand>
</feature>
<evidence type="ECO:0000313" key="3">
    <source>
        <dbReference type="EMBL" id="MBK7274021.1"/>
    </source>
</evidence>
<dbReference type="CDD" id="cd02194">
    <property type="entry name" value="ThiL"/>
    <property type="match status" value="1"/>
</dbReference>
<reference evidence="3 4" key="1">
    <citation type="submission" date="2020-10" db="EMBL/GenBank/DDBJ databases">
        <title>Connecting structure to function with the recovery of over 1000 high-quality activated sludge metagenome-assembled genomes encoding full-length rRNA genes using long-read sequencing.</title>
        <authorList>
            <person name="Singleton C.M."/>
            <person name="Petriglieri F."/>
            <person name="Kristensen J.M."/>
            <person name="Kirkegaard R.H."/>
            <person name="Michaelsen T.Y."/>
            <person name="Andersen M.H."/>
            <person name="Karst S.M."/>
            <person name="Dueholm M.S."/>
            <person name="Nielsen P.H."/>
            <person name="Albertsen M."/>
        </authorList>
    </citation>
    <scope>NUCLEOTIDE SEQUENCE [LARGE SCALE GENOMIC DNA]</scope>
    <source>
        <strain evidence="3">Ega_18-Q3-R5-49_MAXAC.001</strain>
    </source>
</reference>
<dbReference type="AlphaFoldDB" id="A0A935IMR5"/>
<dbReference type="InterPro" id="IPR016188">
    <property type="entry name" value="PurM-like_N"/>
</dbReference>
<feature type="domain" description="PurM-like N-terminal" evidence="2">
    <location>
        <begin position="30"/>
        <end position="142"/>
    </location>
</feature>
<dbReference type="GO" id="GO:0009229">
    <property type="term" value="P:thiamine diphosphate biosynthetic process"/>
    <property type="evidence" value="ECO:0007669"/>
    <property type="project" value="UniProtKB-UniRule"/>
</dbReference>
<feature type="binding site" evidence="1">
    <location>
        <position position="47"/>
    </location>
    <ligand>
        <name>Mg(2+)</name>
        <dbReference type="ChEBI" id="CHEBI:18420"/>
        <label>1</label>
    </ligand>
</feature>
<feature type="binding site" evidence="1">
    <location>
        <position position="76"/>
    </location>
    <ligand>
        <name>Mg(2+)</name>
        <dbReference type="ChEBI" id="CHEBI:18420"/>
        <label>2</label>
    </ligand>
</feature>
<keyword evidence="1" id="KW-0479">Metal-binding</keyword>
<dbReference type="Gene3D" id="3.90.650.10">
    <property type="entry name" value="PurM-like C-terminal domain"/>
    <property type="match status" value="1"/>
</dbReference>
<feature type="binding site" evidence="1">
    <location>
        <position position="124"/>
    </location>
    <ligand>
        <name>Mg(2+)</name>
        <dbReference type="ChEBI" id="CHEBI:18420"/>
        <label>1</label>
    </ligand>
</feature>
<keyword evidence="1 3" id="KW-0808">Transferase</keyword>
<feature type="binding site" evidence="1">
    <location>
        <position position="306"/>
    </location>
    <ligand>
        <name>substrate</name>
    </ligand>
</feature>
<comment type="catalytic activity">
    <reaction evidence="1">
        <text>thiamine phosphate + ATP = thiamine diphosphate + ADP</text>
        <dbReference type="Rhea" id="RHEA:15913"/>
        <dbReference type="ChEBI" id="CHEBI:30616"/>
        <dbReference type="ChEBI" id="CHEBI:37575"/>
        <dbReference type="ChEBI" id="CHEBI:58937"/>
        <dbReference type="ChEBI" id="CHEBI:456216"/>
        <dbReference type="EC" id="2.7.4.16"/>
    </reaction>
</comment>
<protein>
    <recommendedName>
        <fullName evidence="1">Thiamine-monophosphate kinase</fullName>
        <shortName evidence="1">TMP kinase</shortName>
        <shortName evidence="1">Thiamine-phosphate kinase</shortName>
        <ecNumber evidence="1">2.7.4.16</ecNumber>
    </recommendedName>
</protein>
<gene>
    <name evidence="1 3" type="primary">thiL</name>
    <name evidence="3" type="ORF">IPI13_12910</name>
</gene>
<comment type="function">
    <text evidence="1">Catalyzes the ATP-dependent phosphorylation of thiamine-monophosphate (TMP) to form thiamine-pyrophosphate (TPP), the active form of vitamin B1.</text>
</comment>
<feature type="binding site" evidence="1">
    <location>
        <position position="151"/>
    </location>
    <ligand>
        <name>ATP</name>
        <dbReference type="ChEBI" id="CHEBI:30616"/>
    </ligand>
</feature>
<comment type="pathway">
    <text evidence="1">Cofactor biosynthesis; thiamine diphosphate biosynthesis; thiamine diphosphate from thiamine phosphate: step 1/1.</text>
</comment>
<dbReference type="PANTHER" id="PTHR30270">
    <property type="entry name" value="THIAMINE-MONOPHOSPHATE KINASE"/>
    <property type="match status" value="1"/>
</dbReference>
<organism evidence="3 4">
    <name type="scientific">Candidatus Phosphoribacter hodrii</name>
    <dbReference type="NCBI Taxonomy" id="2953743"/>
    <lineage>
        <taxon>Bacteria</taxon>
        <taxon>Bacillati</taxon>
        <taxon>Actinomycetota</taxon>
        <taxon>Actinomycetes</taxon>
        <taxon>Micrococcales</taxon>
        <taxon>Dermatophilaceae</taxon>
        <taxon>Candidatus Phosphoribacter</taxon>
    </lineage>
</organism>
<dbReference type="GO" id="GO:0009228">
    <property type="term" value="P:thiamine biosynthetic process"/>
    <property type="evidence" value="ECO:0007669"/>
    <property type="project" value="UniProtKB-KW"/>
</dbReference>
<comment type="similarity">
    <text evidence="1">Belongs to the thiamine-monophosphate kinase family.</text>
</comment>
<comment type="caution">
    <text evidence="1">Lacks conserved residue(s) required for the propagation of feature annotation.</text>
</comment>
<comment type="miscellaneous">
    <text evidence="1">Reaction mechanism of ThiL seems to utilize a direct, inline transfer of the gamma-phosphate of ATP to TMP rather than a phosphorylated enzyme intermediate.</text>
</comment>
<feature type="binding site" evidence="1">
    <location>
        <position position="217"/>
    </location>
    <ligand>
        <name>Mg(2+)</name>
        <dbReference type="ChEBI" id="CHEBI:18420"/>
        <label>5</label>
    </ligand>
</feature>
<dbReference type="Pfam" id="PF00586">
    <property type="entry name" value="AIRS"/>
    <property type="match status" value="1"/>
</dbReference>
<dbReference type="GO" id="GO:0005524">
    <property type="term" value="F:ATP binding"/>
    <property type="evidence" value="ECO:0007669"/>
    <property type="project" value="UniProtKB-UniRule"/>
</dbReference>
<feature type="binding site" evidence="1">
    <location>
        <position position="54"/>
    </location>
    <ligand>
        <name>substrate</name>
    </ligand>
</feature>
<dbReference type="GO" id="GO:0000287">
    <property type="term" value="F:magnesium ion binding"/>
    <property type="evidence" value="ECO:0007669"/>
    <property type="project" value="UniProtKB-UniRule"/>
</dbReference>
<dbReference type="Proteomes" id="UP000726105">
    <property type="component" value="Unassembled WGS sequence"/>
</dbReference>
<keyword evidence="1" id="KW-0784">Thiamine biosynthesis</keyword>
<dbReference type="PIRSF" id="PIRSF005303">
    <property type="entry name" value="Thiam_monoph_kin"/>
    <property type="match status" value="1"/>
</dbReference>
<keyword evidence="1" id="KW-0067">ATP-binding</keyword>
<evidence type="ECO:0000259" key="2">
    <source>
        <dbReference type="Pfam" id="PF00586"/>
    </source>
</evidence>
<feature type="binding site" evidence="1">
    <location>
        <position position="266"/>
    </location>
    <ligand>
        <name>substrate</name>
    </ligand>
</feature>
<feature type="binding site" evidence="1">
    <location>
        <begin position="123"/>
        <end position="124"/>
    </location>
    <ligand>
        <name>ATP</name>
        <dbReference type="ChEBI" id="CHEBI:30616"/>
    </ligand>
</feature>